<dbReference type="InterPro" id="IPR040348">
    <property type="entry name" value="POLAR-like"/>
</dbReference>
<accession>A0AA88AG52</accession>
<reference evidence="3" key="1">
    <citation type="submission" date="2023-07" db="EMBL/GenBank/DDBJ databases">
        <title>draft genome sequence of fig (Ficus carica).</title>
        <authorList>
            <person name="Takahashi T."/>
            <person name="Nishimura K."/>
        </authorList>
    </citation>
    <scope>NUCLEOTIDE SEQUENCE</scope>
</reference>
<feature type="region of interest" description="Disordered" evidence="2">
    <location>
        <begin position="272"/>
        <end position="300"/>
    </location>
</feature>
<organism evidence="3 4">
    <name type="scientific">Ficus carica</name>
    <name type="common">Common fig</name>
    <dbReference type="NCBI Taxonomy" id="3494"/>
    <lineage>
        <taxon>Eukaryota</taxon>
        <taxon>Viridiplantae</taxon>
        <taxon>Streptophyta</taxon>
        <taxon>Embryophyta</taxon>
        <taxon>Tracheophyta</taxon>
        <taxon>Spermatophyta</taxon>
        <taxon>Magnoliopsida</taxon>
        <taxon>eudicotyledons</taxon>
        <taxon>Gunneridae</taxon>
        <taxon>Pentapetalae</taxon>
        <taxon>rosids</taxon>
        <taxon>fabids</taxon>
        <taxon>Rosales</taxon>
        <taxon>Moraceae</taxon>
        <taxon>Ficeae</taxon>
        <taxon>Ficus</taxon>
    </lineage>
</organism>
<proteinExistence type="predicted"/>
<evidence type="ECO:0000256" key="2">
    <source>
        <dbReference type="SAM" id="MobiDB-lite"/>
    </source>
</evidence>
<dbReference type="Proteomes" id="UP001187192">
    <property type="component" value="Unassembled WGS sequence"/>
</dbReference>
<feature type="compositionally biased region" description="Polar residues" evidence="2">
    <location>
        <begin position="277"/>
        <end position="291"/>
    </location>
</feature>
<comment type="caution">
    <text evidence="3">The sequence shown here is derived from an EMBL/GenBank/DDBJ whole genome shotgun (WGS) entry which is preliminary data.</text>
</comment>
<dbReference type="AlphaFoldDB" id="A0AA88AG52"/>
<dbReference type="PANTHER" id="PTHR33476:SF7">
    <property type="entry name" value="EMB|CAB62613.1"/>
    <property type="match status" value="1"/>
</dbReference>
<keyword evidence="4" id="KW-1185">Reference proteome</keyword>
<evidence type="ECO:0000313" key="4">
    <source>
        <dbReference type="Proteomes" id="UP001187192"/>
    </source>
</evidence>
<feature type="region of interest" description="Disordered" evidence="2">
    <location>
        <begin position="474"/>
        <end position="496"/>
    </location>
</feature>
<feature type="compositionally biased region" description="Polar residues" evidence="2">
    <location>
        <begin position="480"/>
        <end position="490"/>
    </location>
</feature>
<feature type="region of interest" description="Disordered" evidence="2">
    <location>
        <begin position="33"/>
        <end position="71"/>
    </location>
</feature>
<evidence type="ECO:0000256" key="1">
    <source>
        <dbReference type="SAM" id="Coils"/>
    </source>
</evidence>
<gene>
    <name evidence="3" type="ORF">TIFTF001_023412</name>
</gene>
<feature type="coiled-coil region" evidence="1">
    <location>
        <begin position="327"/>
        <end position="354"/>
    </location>
</feature>
<name>A0AA88AG52_FICCA</name>
<protein>
    <submittedName>
        <fullName evidence="3">Uncharacterized protein</fullName>
    </submittedName>
</protein>
<keyword evidence="1" id="KW-0175">Coiled coil</keyword>
<dbReference type="GO" id="GO:0008356">
    <property type="term" value="P:asymmetric cell division"/>
    <property type="evidence" value="ECO:0007669"/>
    <property type="project" value="InterPro"/>
</dbReference>
<sequence>MDFWLVAAAAGAGYLAKYWQNIARDRDTDSLSSLQLSSGDSNFKKPESPSCPLPGLGHGTKQRGNVAKHRAVSDKTRSDVSLLDDAWGAEVASTSGNLETYQDSDVLSVSNLQSGFSRCGNLKDPEGGNRLISNVGDSCGDLSPNQAAEEMDSCSDSTWKRSPLRTKLSRSHFIKPMSSLESCLLAQLYKEHAEMEEYVLSFLPSPATPTMRSLFVTDGSRVISSAYNDTSSARIGSGESKLSKEAYLEKKEKINGVPPLPEMGYLNSTKKMKAKTGNGQNGKLSSSSKMTNSKDLHSQGSPDGTVLFCIGISIGIISSFITNKSEVDKLRELLKQSENLVQDLQEELEMKDSLTVKELANENNESRDTHDNFISRRAVNEFLTEECDSSTRDDGEDSHFQKAGENSECISKIEAELEAELERLGLNMNASTLERRLSEVVESSTFLQLDPDFEADFARGELRVDTLGVEAVARSKSNEDGASTSTTHHSGNYAVSPRELSLRLHKIVQSRLEERVNELETALQNSQRKIEIMESGRKNRGEFSNGRLRYLSTQESPIARKDYNSMSHPPLVMNLSGEALDAYNEAHEELMKISDSEEEDSPRRIYEDIHYSHSFPSHSAIPEEKTLGEYIPNGLRTQEEHVSLVLRSNNTSNGQDEISDCEDEMEKELIKQIVERTKKGSPVVLNAQRLLLSIDENELSYENKF</sequence>
<feature type="coiled-coil region" evidence="1">
    <location>
        <begin position="509"/>
        <end position="536"/>
    </location>
</feature>
<evidence type="ECO:0000313" key="3">
    <source>
        <dbReference type="EMBL" id="GMN54288.1"/>
    </source>
</evidence>
<dbReference type="PANTHER" id="PTHR33476">
    <property type="entry name" value="EMB|CAB62613.1"/>
    <property type="match status" value="1"/>
</dbReference>
<dbReference type="EMBL" id="BTGU01000050">
    <property type="protein sequence ID" value="GMN54288.1"/>
    <property type="molecule type" value="Genomic_DNA"/>
</dbReference>